<name>A0A1Y3UCU4_9FIRM</name>
<gene>
    <name evidence="1" type="ORF">B5G26_02600</name>
</gene>
<dbReference type="AlphaFoldDB" id="A0A1Y3UCU4"/>
<evidence type="ECO:0000313" key="2">
    <source>
        <dbReference type="Proteomes" id="UP000195455"/>
    </source>
</evidence>
<proteinExistence type="predicted"/>
<organism evidence="1 2">
    <name type="scientific">Anaerotignum lactatifermentans</name>
    <dbReference type="NCBI Taxonomy" id="160404"/>
    <lineage>
        <taxon>Bacteria</taxon>
        <taxon>Bacillati</taxon>
        <taxon>Bacillota</taxon>
        <taxon>Clostridia</taxon>
        <taxon>Lachnospirales</taxon>
        <taxon>Anaerotignaceae</taxon>
        <taxon>Anaerotignum</taxon>
    </lineage>
</organism>
<dbReference type="EMBL" id="NFHM01000001">
    <property type="protein sequence ID" value="OUN45925.1"/>
    <property type="molecule type" value="Genomic_DNA"/>
</dbReference>
<sequence>MADYYSLGTQTYASNSFFFGPQDNTDVFATFSMPQQGSSYRGYIAYPIEEVQDGCIISSWINYVHQKSWVQYPVMTAMESRMTNSWNYAGAFQTLEDALQFYPSDEGNDLYS</sequence>
<dbReference type="RefSeq" id="WP_087988584.1">
    <property type="nucleotide sequence ID" value="NZ_NFHM01000001.1"/>
</dbReference>
<dbReference type="Proteomes" id="UP000195455">
    <property type="component" value="Unassembled WGS sequence"/>
</dbReference>
<comment type="caution">
    <text evidence="1">The sequence shown here is derived from an EMBL/GenBank/DDBJ whole genome shotgun (WGS) entry which is preliminary data.</text>
</comment>
<protein>
    <submittedName>
        <fullName evidence="1">Uncharacterized protein</fullName>
    </submittedName>
</protein>
<reference evidence="2" key="1">
    <citation type="submission" date="2017-04" db="EMBL/GenBank/DDBJ databases">
        <title>Function of individual gut microbiota members based on whole genome sequencing of pure cultures obtained from chicken caecum.</title>
        <authorList>
            <person name="Medvecky M."/>
            <person name="Cejkova D."/>
            <person name="Polansky O."/>
            <person name="Karasova D."/>
            <person name="Kubasova T."/>
            <person name="Cizek A."/>
            <person name="Rychlik I."/>
        </authorList>
    </citation>
    <scope>NUCLEOTIDE SEQUENCE [LARGE SCALE GENOMIC DNA]</scope>
    <source>
        <strain evidence="2">An75</strain>
    </source>
</reference>
<accession>A0A1Y3UCU4</accession>
<evidence type="ECO:0000313" key="1">
    <source>
        <dbReference type="EMBL" id="OUN45925.1"/>
    </source>
</evidence>